<evidence type="ECO:0000313" key="4">
    <source>
        <dbReference type="EMBL" id="QCO19499.1"/>
    </source>
</evidence>
<dbReference type="PANTHER" id="PTHR47691:SF3">
    <property type="entry name" value="HTH-TYPE TRANSCRIPTIONAL REGULATOR RV0890C-RELATED"/>
    <property type="match status" value="1"/>
</dbReference>
<dbReference type="Pfam" id="PF07721">
    <property type="entry name" value="TPR_4"/>
    <property type="match status" value="3"/>
</dbReference>
<dbReference type="Gene3D" id="1.25.40.10">
    <property type="entry name" value="Tetratricopeptide repeat domain"/>
    <property type="match status" value="1"/>
</dbReference>
<keyword evidence="4" id="KW-0614">Plasmid</keyword>
<dbReference type="SUPFAM" id="SSF46894">
    <property type="entry name" value="C-terminal effector domain of the bipartite response regulators"/>
    <property type="match status" value="1"/>
</dbReference>
<dbReference type="Gene3D" id="1.10.10.10">
    <property type="entry name" value="Winged helix-like DNA-binding domain superfamily/Winged helix DNA-binding domain"/>
    <property type="match status" value="1"/>
</dbReference>
<proteinExistence type="predicted"/>
<dbReference type="EMBL" id="CP032349">
    <property type="protein sequence ID" value="QCO19499.1"/>
    <property type="molecule type" value="Genomic_DNA"/>
</dbReference>
<evidence type="ECO:0000256" key="2">
    <source>
        <dbReference type="PROSITE-ProRule" id="PRU01091"/>
    </source>
</evidence>
<keyword evidence="1 2" id="KW-0238">DNA-binding</keyword>
<dbReference type="PANTHER" id="PTHR47691">
    <property type="entry name" value="REGULATOR-RELATED"/>
    <property type="match status" value="1"/>
</dbReference>
<dbReference type="InterPro" id="IPR027417">
    <property type="entry name" value="P-loop_NTPase"/>
</dbReference>
<dbReference type="Gene3D" id="3.40.50.300">
    <property type="entry name" value="P-loop containing nucleotide triphosphate hydrolases"/>
    <property type="match status" value="1"/>
</dbReference>
<dbReference type="SUPFAM" id="SSF52540">
    <property type="entry name" value="P-loop containing nucleoside triphosphate hydrolases"/>
    <property type="match status" value="1"/>
</dbReference>
<dbReference type="Proteomes" id="UP000298693">
    <property type="component" value="Plasmid p3"/>
</dbReference>
<dbReference type="InterPro" id="IPR001867">
    <property type="entry name" value="OmpR/PhoB-type_DNA-bd"/>
</dbReference>
<evidence type="ECO:0000256" key="1">
    <source>
        <dbReference type="ARBA" id="ARBA00023125"/>
    </source>
</evidence>
<evidence type="ECO:0000313" key="5">
    <source>
        <dbReference type="Proteomes" id="UP000298693"/>
    </source>
</evidence>
<dbReference type="GO" id="GO:0042802">
    <property type="term" value="F:identical protein binding"/>
    <property type="evidence" value="ECO:0007669"/>
    <property type="project" value="InterPro"/>
</dbReference>
<sequence>MGDFGGSRCDVEPCPAAGSQSARNAHVPGAPAISLGRAIHAPSHAVDLGEIVFGPYRLLPQARKLYRGDTMVRIGSRAMDLLILLATRAGRTLTSEELMTAVWPGIHVERNTLRVQIAALRKLLGVEPSCLDCIVTVTGRGYAFAVPSVSTTPLRPLSTAPEEHDLSPPQPALPLTRLIGRDALVTEVGRQIGAHRLVTLVGPGGAGKTAVAMRVATLAAGRGEEVVPVDLSPLPDGELLAAAVAGRLGLPGNSLNPTATILRYLSDRRTFLLLDTCEHLVATAARFVEAVLAVAPGVRILATSREALRVAGEQIHPVHGLPSPVAGQVAPADALTFPAVRLFIERAGAASAGLRFGAAEAPILADICRRLDGLPLAIELAAALVPHFGVAGLLQALSDRFALLTSGYRTALPRHQTLLATVEWSYRLLDEAERRVFRCFSVLRGAVAWDDAVAVLSFDAADAALVKGLLQRLASKSLIEVTPDGLGVRCRMLDTNRDFAWAELVANGEQDAAMARHAEHWTMRLENWTPEPADSASQRTGWEAMLANVRSALRWCWSTEEGLPLGVRLTLAAVPLWTNLSLIAETIEAVGHALDAIPSGDPTRRRDVMRLHAALGGALMNIDGAGERVQAAWSTVLVIAEELGDREARLKALWGLWIDRRNQGDARGALTIAQTYARLSSGVDDPLFAILGDRMLGVSHFFVGRFATARGSIERMLARSGTIPRSVQIAAFQFDQSVAARCFEAQILWLQGFPEQARAVSRRNVEDAVSSDHAGSISYALSEAACPIALRNGNLEELDGFAGLLMARTKGAGLAIWHTLGRCYESFLLIGHGRRDIGLRQLAEVLGELRHIRHGPLLTHILGEYAAILIDAGRPVEAERALREAFGRLRRNGEGWCAADLKRVRGELAARNGNPVEARRWFERALAESRRQGALAWELRAATSFARFLRDQGDTAEATTTLSNVLGRYGEGWGTQDLRRARSLYDEVTVCSSIAAIRSG</sequence>
<dbReference type="RefSeq" id="WP_137143333.1">
    <property type="nucleotide sequence ID" value="NZ_CP032349.1"/>
</dbReference>
<dbReference type="SUPFAM" id="SSF48452">
    <property type="entry name" value="TPR-like"/>
    <property type="match status" value="1"/>
</dbReference>
<dbReference type="Pfam" id="PF00486">
    <property type="entry name" value="Trans_reg_C"/>
    <property type="match status" value="1"/>
</dbReference>
<dbReference type="InterPro" id="IPR036388">
    <property type="entry name" value="WH-like_DNA-bd_sf"/>
</dbReference>
<dbReference type="GO" id="GO:0006355">
    <property type="term" value="P:regulation of DNA-templated transcription"/>
    <property type="evidence" value="ECO:0007669"/>
    <property type="project" value="InterPro"/>
</dbReference>
<accession>A0A4D8RJC5</accession>
<protein>
    <recommendedName>
        <fullName evidence="3">OmpR/PhoB-type domain-containing protein</fullName>
    </recommendedName>
</protein>
<dbReference type="InterPro" id="IPR011717">
    <property type="entry name" value="TPR-4"/>
</dbReference>
<dbReference type="GO" id="GO:0000160">
    <property type="term" value="P:phosphorelay signal transduction system"/>
    <property type="evidence" value="ECO:0007669"/>
    <property type="project" value="InterPro"/>
</dbReference>
<dbReference type="AlphaFoldDB" id="A0A4D8RJC5"/>
<dbReference type="PRINTS" id="PR00364">
    <property type="entry name" value="DISEASERSIST"/>
</dbReference>
<reference evidence="4 5" key="1">
    <citation type="submission" date="2018-09" db="EMBL/GenBank/DDBJ databases">
        <title>Whole genome based analysis of evolution and adaptive divergence in Indian and Brazilian strains of Azospirillum brasilense.</title>
        <authorList>
            <person name="Singh C."/>
            <person name="Tripathi A.K."/>
        </authorList>
    </citation>
    <scope>NUCLEOTIDE SEQUENCE [LARGE SCALE GENOMIC DNA]</scope>
    <source>
        <strain evidence="4 5">MTCC4039</strain>
        <plasmid evidence="4 5">p3</plasmid>
    </source>
</reference>
<feature type="DNA-binding region" description="OmpR/PhoB-type" evidence="2">
    <location>
        <begin position="48"/>
        <end position="146"/>
    </location>
</feature>
<organism evidence="4 5">
    <name type="scientific">Azospirillum brasilense</name>
    <dbReference type="NCBI Taxonomy" id="192"/>
    <lineage>
        <taxon>Bacteria</taxon>
        <taxon>Pseudomonadati</taxon>
        <taxon>Pseudomonadota</taxon>
        <taxon>Alphaproteobacteria</taxon>
        <taxon>Rhodospirillales</taxon>
        <taxon>Azospirillaceae</taxon>
        <taxon>Azospirillum</taxon>
    </lineage>
</organism>
<gene>
    <name evidence="4" type="ORF">D3869_30110</name>
</gene>
<feature type="domain" description="OmpR/PhoB-type" evidence="3">
    <location>
        <begin position="48"/>
        <end position="146"/>
    </location>
</feature>
<dbReference type="InterPro" id="IPR011990">
    <property type="entry name" value="TPR-like_helical_dom_sf"/>
</dbReference>
<evidence type="ECO:0000259" key="3">
    <source>
        <dbReference type="PROSITE" id="PS51755"/>
    </source>
</evidence>
<dbReference type="InterPro" id="IPR016032">
    <property type="entry name" value="Sig_transdc_resp-reg_C-effctor"/>
</dbReference>
<dbReference type="CDD" id="cd00383">
    <property type="entry name" value="trans_reg_C"/>
    <property type="match status" value="1"/>
</dbReference>
<geneLocation type="plasmid" evidence="4">
    <name>p3</name>
</geneLocation>
<dbReference type="SMART" id="SM00862">
    <property type="entry name" value="Trans_reg_C"/>
    <property type="match status" value="1"/>
</dbReference>
<dbReference type="PROSITE" id="PS51755">
    <property type="entry name" value="OMPR_PHOB"/>
    <property type="match status" value="1"/>
</dbReference>
<name>A0A4D8RJC5_AZOBR</name>
<dbReference type="GO" id="GO:0003677">
    <property type="term" value="F:DNA binding"/>
    <property type="evidence" value="ECO:0007669"/>
    <property type="project" value="UniProtKB-UniRule"/>
</dbReference>